<sequence length="42" mass="4875">MLSSIIFVVPIQLFHCHVIFEGLKDSRENTTCCNFFTLGFHE</sequence>
<dbReference type="EMBL" id="GBXM01087973">
    <property type="protein sequence ID" value="JAH20604.1"/>
    <property type="molecule type" value="Transcribed_RNA"/>
</dbReference>
<evidence type="ECO:0000313" key="1">
    <source>
        <dbReference type="EMBL" id="JAH20604.1"/>
    </source>
</evidence>
<name>A0A0E9QUU0_ANGAN</name>
<reference evidence="1" key="2">
    <citation type="journal article" date="2015" name="Fish Shellfish Immunol.">
        <title>Early steps in the European eel (Anguilla anguilla)-Vibrio vulnificus interaction in the gills: Role of the RtxA13 toxin.</title>
        <authorList>
            <person name="Callol A."/>
            <person name="Pajuelo D."/>
            <person name="Ebbesson L."/>
            <person name="Teles M."/>
            <person name="MacKenzie S."/>
            <person name="Amaro C."/>
        </authorList>
    </citation>
    <scope>NUCLEOTIDE SEQUENCE</scope>
</reference>
<proteinExistence type="predicted"/>
<reference evidence="1" key="1">
    <citation type="submission" date="2014-11" db="EMBL/GenBank/DDBJ databases">
        <authorList>
            <person name="Amaro Gonzalez C."/>
        </authorList>
    </citation>
    <scope>NUCLEOTIDE SEQUENCE</scope>
</reference>
<accession>A0A0E9QUU0</accession>
<dbReference type="AlphaFoldDB" id="A0A0E9QUU0"/>
<organism evidence="1">
    <name type="scientific">Anguilla anguilla</name>
    <name type="common">European freshwater eel</name>
    <name type="synonym">Muraena anguilla</name>
    <dbReference type="NCBI Taxonomy" id="7936"/>
    <lineage>
        <taxon>Eukaryota</taxon>
        <taxon>Metazoa</taxon>
        <taxon>Chordata</taxon>
        <taxon>Craniata</taxon>
        <taxon>Vertebrata</taxon>
        <taxon>Euteleostomi</taxon>
        <taxon>Actinopterygii</taxon>
        <taxon>Neopterygii</taxon>
        <taxon>Teleostei</taxon>
        <taxon>Anguilliformes</taxon>
        <taxon>Anguillidae</taxon>
        <taxon>Anguilla</taxon>
    </lineage>
</organism>
<protein>
    <submittedName>
        <fullName evidence="1">Uncharacterized protein</fullName>
    </submittedName>
</protein>